<name>A0A4R3MQF1_9FIRM</name>
<keyword evidence="1" id="KW-1133">Transmembrane helix</keyword>
<dbReference type="EMBL" id="SMAL01000003">
    <property type="protein sequence ID" value="TCT15401.1"/>
    <property type="molecule type" value="Genomic_DNA"/>
</dbReference>
<keyword evidence="1" id="KW-0472">Membrane</keyword>
<evidence type="ECO:0000313" key="3">
    <source>
        <dbReference type="Proteomes" id="UP000294902"/>
    </source>
</evidence>
<evidence type="ECO:0000256" key="1">
    <source>
        <dbReference type="SAM" id="Phobius"/>
    </source>
</evidence>
<keyword evidence="3" id="KW-1185">Reference proteome</keyword>
<dbReference type="Proteomes" id="UP000294902">
    <property type="component" value="Unassembled WGS sequence"/>
</dbReference>
<proteinExistence type="predicted"/>
<organism evidence="2 3">
    <name type="scientific">Natranaerovirga pectinivora</name>
    <dbReference type="NCBI Taxonomy" id="682400"/>
    <lineage>
        <taxon>Bacteria</taxon>
        <taxon>Bacillati</taxon>
        <taxon>Bacillota</taxon>
        <taxon>Clostridia</taxon>
        <taxon>Lachnospirales</taxon>
        <taxon>Natranaerovirgaceae</taxon>
        <taxon>Natranaerovirga</taxon>
    </lineage>
</organism>
<reference evidence="2 3" key="1">
    <citation type="submission" date="2019-03" db="EMBL/GenBank/DDBJ databases">
        <title>Genomic Encyclopedia of Type Strains, Phase IV (KMG-IV): sequencing the most valuable type-strain genomes for metagenomic binning, comparative biology and taxonomic classification.</title>
        <authorList>
            <person name="Goeker M."/>
        </authorList>
    </citation>
    <scope>NUCLEOTIDE SEQUENCE [LARGE SCALE GENOMIC DNA]</scope>
    <source>
        <strain evidence="2 3">DSM 24629</strain>
    </source>
</reference>
<keyword evidence="1" id="KW-0812">Transmembrane</keyword>
<dbReference type="AlphaFoldDB" id="A0A4R3MQF1"/>
<gene>
    <name evidence="2" type="ORF">EDC18_103106</name>
</gene>
<feature type="transmembrane region" description="Helical" evidence="1">
    <location>
        <begin position="6"/>
        <end position="24"/>
    </location>
</feature>
<comment type="caution">
    <text evidence="2">The sequence shown here is derived from an EMBL/GenBank/DDBJ whole genome shotgun (WGS) entry which is preliminary data.</text>
</comment>
<dbReference type="OrthoDB" id="1957906at2"/>
<sequence>MNFDYMLLFHLLFLTIIILSLYHFTIKAVHIQKYNFILVVESMLFSDVLKYKEKLQKEDIFSFHKYDIWRFIEKTKTVFI</sequence>
<evidence type="ECO:0000313" key="2">
    <source>
        <dbReference type="EMBL" id="TCT15401.1"/>
    </source>
</evidence>
<accession>A0A4R3MQF1</accession>
<dbReference type="RefSeq" id="WP_132251062.1">
    <property type="nucleotide sequence ID" value="NZ_SMAL01000003.1"/>
</dbReference>
<protein>
    <submittedName>
        <fullName evidence="2">Uncharacterized protein</fullName>
    </submittedName>
</protein>